<evidence type="ECO:0000313" key="2">
    <source>
        <dbReference type="EMBL" id="OAJ36594.1"/>
    </source>
</evidence>
<reference evidence="2 3" key="1">
    <citation type="submission" date="2006-10" db="EMBL/GenBank/DDBJ databases">
        <title>The Genome Sequence of Batrachochytrium dendrobatidis JEL423.</title>
        <authorList>
            <consortium name="The Broad Institute Genome Sequencing Platform"/>
            <person name="Birren B."/>
            <person name="Lander E."/>
            <person name="Galagan J."/>
            <person name="Cuomo C."/>
            <person name="Devon K."/>
            <person name="Jaffe D."/>
            <person name="Butler J."/>
            <person name="Alvarez P."/>
            <person name="Gnerre S."/>
            <person name="Grabherr M."/>
            <person name="Kleber M."/>
            <person name="Mauceli E."/>
            <person name="Brockman W."/>
            <person name="Young S."/>
            <person name="LaButti K."/>
            <person name="Sykes S."/>
            <person name="DeCaprio D."/>
            <person name="Crawford M."/>
            <person name="Koehrsen M."/>
            <person name="Engels R."/>
            <person name="Montgomery P."/>
            <person name="Pearson M."/>
            <person name="Howarth C."/>
            <person name="Larson L."/>
            <person name="White J."/>
            <person name="O'Leary S."/>
            <person name="Kodira C."/>
            <person name="Zeng Q."/>
            <person name="Yandava C."/>
            <person name="Alvarado L."/>
            <person name="Longcore J."/>
            <person name="James T."/>
        </authorList>
    </citation>
    <scope>NUCLEOTIDE SEQUENCE [LARGE SCALE GENOMIC DNA]</scope>
    <source>
        <strain evidence="2 3">JEL423</strain>
    </source>
</reference>
<dbReference type="EMBL" id="DS022300">
    <property type="protein sequence ID" value="OAJ36594.1"/>
    <property type="molecule type" value="Genomic_DNA"/>
</dbReference>
<sequence length="813" mass="88690">MLQDHRVSVMIPATHTMSKASTPPASHYKYSHSADVSHENGSISASTNTLTHLECIYSTTGADTPAGNALSNYSAKLQPLSIHQTAQHLRKRIQFAALKVTYGWENLSLSKIRRILEQAEIEARLNYGTVAAATDLVLTNDWISTNPKVPFMAQATTDPANSMRAMPSNDAVSSLYSNVAASTKKHDHEPVASFFFGDTFSKPLLSVPEELLTAADIQAKMTYSTNTADTCMSVASNSITTTQSKNSKRGLGNNLQDTESRMRVRKSPISPTLSGISPILQQQTGQSPLYQPIQTRFVRDIRNLSLASLQQLRSVVSSFEPGPLSAVSYDAFPTTSHAFNFQLPVSQPSPQLIAPNADSPRSFYDTNTTDCYSACTTSTPNFQSEMGVLIDSHGISGSRYGGTPISVPITTSADELETGSSQSQTLSTRSFPCTTDSLKLKASVSELQAVYSSSDSHHDAFTKNSQTRGTMPLPLLFQHQQSHDNQLQRMLEIPFAQPQSHMVSNKPFFVPPKKFTSHIQDHSSTLSQYQQQNSQQLLQQMQQQMNMTISPMEANLRYQRSFSMPNLVREAMNVPHTTFSITDNVGAGLHSTDHFSTMRHTLPDTFEVDAGSNDVTCQSYPLKMQLQTSNTDLQASSLISMHANPWTHGNVNMIPSAVLSVPACNIYGGMIGTPLQDLHTSVLSQQQFQQQWPQASLCSGASLHSLSQQHCVGSTQPSIQSCPIQYDSTSSISNNDGSASCGWTIDGDSRFIASSLPFSNVLYSHPHSMQLSQTHPCVVSRDRINTLSGVGSMDTWFDMSGGEGASKEGNGHN</sequence>
<organism evidence="2 3">
    <name type="scientific">Batrachochytrium dendrobatidis (strain JEL423)</name>
    <dbReference type="NCBI Taxonomy" id="403673"/>
    <lineage>
        <taxon>Eukaryota</taxon>
        <taxon>Fungi</taxon>
        <taxon>Fungi incertae sedis</taxon>
        <taxon>Chytridiomycota</taxon>
        <taxon>Chytridiomycota incertae sedis</taxon>
        <taxon>Chytridiomycetes</taxon>
        <taxon>Rhizophydiales</taxon>
        <taxon>Rhizophydiales incertae sedis</taxon>
        <taxon>Batrachochytrium</taxon>
    </lineage>
</organism>
<accession>A0A177WA64</accession>
<gene>
    <name evidence="2" type="ORF">BDEG_20756</name>
</gene>
<name>A0A177WA64_BATDL</name>
<protein>
    <submittedName>
        <fullName evidence="2">Uncharacterized protein</fullName>
    </submittedName>
</protein>
<evidence type="ECO:0000313" key="3">
    <source>
        <dbReference type="Proteomes" id="UP000077115"/>
    </source>
</evidence>
<proteinExistence type="predicted"/>
<reference evidence="2 3" key="2">
    <citation type="submission" date="2016-05" db="EMBL/GenBank/DDBJ databases">
        <title>Lineage-specific infection strategies underlie the spectrum of fungal disease in amphibians.</title>
        <authorList>
            <person name="Cuomo C.A."/>
            <person name="Farrer R.A."/>
            <person name="James T."/>
            <person name="Longcore J."/>
            <person name="Birren B."/>
        </authorList>
    </citation>
    <scope>NUCLEOTIDE SEQUENCE [LARGE SCALE GENOMIC DNA]</scope>
    <source>
        <strain evidence="2 3">JEL423</strain>
    </source>
</reference>
<dbReference type="Proteomes" id="UP000077115">
    <property type="component" value="Unassembled WGS sequence"/>
</dbReference>
<evidence type="ECO:0000256" key="1">
    <source>
        <dbReference type="SAM" id="MobiDB-lite"/>
    </source>
</evidence>
<feature type="region of interest" description="Disordered" evidence="1">
    <location>
        <begin position="240"/>
        <end position="264"/>
    </location>
</feature>
<dbReference type="VEuPathDB" id="FungiDB:BDEG_20756"/>
<dbReference type="AlphaFoldDB" id="A0A177WA64"/>
<dbReference type="OrthoDB" id="10685704at2759"/>